<feature type="compositionally biased region" description="Polar residues" evidence="1">
    <location>
        <begin position="268"/>
        <end position="296"/>
    </location>
</feature>
<feature type="region of interest" description="Disordered" evidence="1">
    <location>
        <begin position="491"/>
        <end position="556"/>
    </location>
</feature>
<feature type="region of interest" description="Disordered" evidence="1">
    <location>
        <begin position="411"/>
        <end position="460"/>
    </location>
</feature>
<feature type="compositionally biased region" description="Polar residues" evidence="1">
    <location>
        <begin position="1233"/>
        <end position="1247"/>
    </location>
</feature>
<feature type="compositionally biased region" description="Basic and acidic residues" evidence="1">
    <location>
        <begin position="187"/>
        <end position="266"/>
    </location>
</feature>
<feature type="compositionally biased region" description="Basic and acidic residues" evidence="1">
    <location>
        <begin position="1928"/>
        <end position="1939"/>
    </location>
</feature>
<evidence type="ECO:0000313" key="4">
    <source>
        <dbReference type="Proteomes" id="UP000324632"/>
    </source>
</evidence>
<feature type="region of interest" description="Disordered" evidence="1">
    <location>
        <begin position="2381"/>
        <end position="2418"/>
    </location>
</feature>
<comment type="caution">
    <text evidence="3">The sequence shown here is derived from an EMBL/GenBank/DDBJ whole genome shotgun (WGS) entry which is preliminary data.</text>
</comment>
<evidence type="ECO:0000259" key="2">
    <source>
        <dbReference type="PROSITE" id="PS51038"/>
    </source>
</evidence>
<gene>
    <name evidence="3" type="ORF">E1301_Tti018574</name>
</gene>
<dbReference type="InterPro" id="IPR043151">
    <property type="entry name" value="BAH_sf"/>
</dbReference>
<feature type="compositionally biased region" description="Basic and acidic residues" evidence="1">
    <location>
        <begin position="578"/>
        <end position="590"/>
    </location>
</feature>
<feature type="region of interest" description="Disordered" evidence="1">
    <location>
        <begin position="625"/>
        <end position="750"/>
    </location>
</feature>
<dbReference type="InterPro" id="IPR056841">
    <property type="entry name" value="TNRC18_BAHCC1-like_SH3"/>
</dbReference>
<feature type="region of interest" description="Disordered" evidence="1">
    <location>
        <begin position="165"/>
        <end position="379"/>
    </location>
</feature>
<feature type="compositionally biased region" description="Low complexity" evidence="1">
    <location>
        <begin position="2548"/>
        <end position="2585"/>
    </location>
</feature>
<reference evidence="3 4" key="1">
    <citation type="journal article" date="2019" name="Mol. Ecol. Resour.">
        <title>Chromosome-level genome assembly of Triplophysa tibetana, a fish adapted to the harsh high-altitude environment of the Tibetan Plateau.</title>
        <authorList>
            <person name="Yang X."/>
            <person name="Liu H."/>
            <person name="Ma Z."/>
            <person name="Zou Y."/>
            <person name="Zou M."/>
            <person name="Mao Y."/>
            <person name="Li X."/>
            <person name="Wang H."/>
            <person name="Chen T."/>
            <person name="Wang W."/>
            <person name="Yang R."/>
        </authorList>
    </citation>
    <scope>NUCLEOTIDE SEQUENCE [LARGE SCALE GENOMIC DNA]</scope>
    <source>
        <strain evidence="3">TTIB1903HZAU</strain>
        <tissue evidence="3">Muscle</tissue>
    </source>
</reference>
<feature type="region of interest" description="Disordered" evidence="1">
    <location>
        <begin position="1842"/>
        <end position="2029"/>
    </location>
</feature>
<dbReference type="Pfam" id="PF21744">
    <property type="entry name" value="BAHCC1-like_Tudor"/>
    <property type="match status" value="1"/>
</dbReference>
<dbReference type="Proteomes" id="UP000324632">
    <property type="component" value="Chromosome 21"/>
</dbReference>
<feature type="region of interest" description="Disordered" evidence="1">
    <location>
        <begin position="576"/>
        <end position="611"/>
    </location>
</feature>
<feature type="compositionally biased region" description="Basic and acidic residues" evidence="1">
    <location>
        <begin position="955"/>
        <end position="967"/>
    </location>
</feature>
<feature type="compositionally biased region" description="Pro residues" evidence="1">
    <location>
        <begin position="365"/>
        <end position="375"/>
    </location>
</feature>
<feature type="region of interest" description="Disordered" evidence="1">
    <location>
        <begin position="2063"/>
        <end position="2091"/>
    </location>
</feature>
<accession>A0A5A9N909</accession>
<dbReference type="SMART" id="SM00439">
    <property type="entry name" value="BAH"/>
    <property type="match status" value="1"/>
</dbReference>
<dbReference type="InterPro" id="IPR052429">
    <property type="entry name" value="BAH_domain_protein"/>
</dbReference>
<name>A0A5A9N909_9TELE</name>
<feature type="region of interest" description="Disordered" evidence="1">
    <location>
        <begin position="1491"/>
        <end position="1539"/>
    </location>
</feature>
<dbReference type="Pfam" id="PF24912">
    <property type="entry name" value="SH3_TNRC18"/>
    <property type="match status" value="1"/>
</dbReference>
<feature type="compositionally biased region" description="Basic and acidic residues" evidence="1">
    <location>
        <begin position="2280"/>
        <end position="2295"/>
    </location>
</feature>
<feature type="compositionally biased region" description="Basic and acidic residues" evidence="1">
    <location>
        <begin position="1217"/>
        <end position="1230"/>
    </location>
</feature>
<feature type="region of interest" description="Disordered" evidence="1">
    <location>
        <begin position="2239"/>
        <end position="2331"/>
    </location>
</feature>
<organism evidence="3 4">
    <name type="scientific">Triplophysa tibetana</name>
    <dbReference type="NCBI Taxonomy" id="1572043"/>
    <lineage>
        <taxon>Eukaryota</taxon>
        <taxon>Metazoa</taxon>
        <taxon>Chordata</taxon>
        <taxon>Craniata</taxon>
        <taxon>Vertebrata</taxon>
        <taxon>Euteleostomi</taxon>
        <taxon>Actinopterygii</taxon>
        <taxon>Neopterygii</taxon>
        <taxon>Teleostei</taxon>
        <taxon>Ostariophysi</taxon>
        <taxon>Cypriniformes</taxon>
        <taxon>Nemacheilidae</taxon>
        <taxon>Triplophysa</taxon>
    </lineage>
</organism>
<evidence type="ECO:0000313" key="3">
    <source>
        <dbReference type="EMBL" id="KAA0705486.1"/>
    </source>
</evidence>
<dbReference type="InterPro" id="IPR048924">
    <property type="entry name" value="BAHCC1-like_Tudor"/>
</dbReference>
<feature type="compositionally biased region" description="Basic residues" evidence="1">
    <location>
        <begin position="1514"/>
        <end position="1529"/>
    </location>
</feature>
<dbReference type="Pfam" id="PF01426">
    <property type="entry name" value="BAH"/>
    <property type="match status" value="1"/>
</dbReference>
<dbReference type="CDD" id="cd04714">
    <property type="entry name" value="BAH_BAHCC1"/>
    <property type="match status" value="1"/>
</dbReference>
<feature type="region of interest" description="Disordered" evidence="1">
    <location>
        <begin position="1200"/>
        <end position="1264"/>
    </location>
</feature>
<dbReference type="PANTHER" id="PTHR12505:SF21">
    <property type="entry name" value="TRINUCLEOTIDE REPEAT-CONTAINING GENE 18 PROTEIN"/>
    <property type="match status" value="1"/>
</dbReference>
<dbReference type="Gene3D" id="2.30.30.490">
    <property type="match status" value="1"/>
</dbReference>
<feature type="compositionally biased region" description="Basic and acidic residues" evidence="1">
    <location>
        <begin position="298"/>
        <end position="314"/>
    </location>
</feature>
<feature type="compositionally biased region" description="Polar residues" evidence="1">
    <location>
        <begin position="2381"/>
        <end position="2390"/>
    </location>
</feature>
<evidence type="ECO:0000256" key="1">
    <source>
        <dbReference type="SAM" id="MobiDB-lite"/>
    </source>
</evidence>
<feature type="region of interest" description="Disordered" evidence="1">
    <location>
        <begin position="947"/>
        <end position="1046"/>
    </location>
</feature>
<feature type="compositionally biased region" description="Basic and acidic residues" evidence="1">
    <location>
        <begin position="514"/>
        <end position="527"/>
    </location>
</feature>
<dbReference type="EMBL" id="SOYY01000021">
    <property type="protein sequence ID" value="KAA0705486.1"/>
    <property type="molecule type" value="Genomic_DNA"/>
</dbReference>
<dbReference type="PANTHER" id="PTHR12505">
    <property type="entry name" value="PHD FINGER TRANSCRIPTION FACTOR"/>
    <property type="match status" value="1"/>
</dbReference>
<keyword evidence="4" id="KW-1185">Reference proteome</keyword>
<feature type="compositionally biased region" description="Basic and acidic residues" evidence="1">
    <location>
        <begin position="671"/>
        <end position="680"/>
    </location>
</feature>
<feature type="compositionally biased region" description="Basic and acidic residues" evidence="1">
    <location>
        <begin position="710"/>
        <end position="727"/>
    </location>
</feature>
<dbReference type="Gene3D" id="2.30.30.140">
    <property type="match status" value="1"/>
</dbReference>
<dbReference type="CDD" id="cd20469">
    <property type="entry name" value="Tudor_TNRC18"/>
    <property type="match status" value="1"/>
</dbReference>
<feature type="compositionally biased region" description="Basic and acidic residues" evidence="1">
    <location>
        <begin position="1972"/>
        <end position="1985"/>
    </location>
</feature>
<feature type="compositionally biased region" description="Basic and acidic residues" evidence="1">
    <location>
        <begin position="2535"/>
        <end position="2544"/>
    </location>
</feature>
<feature type="domain" description="BAH" evidence="2">
    <location>
        <begin position="2725"/>
        <end position="2870"/>
    </location>
</feature>
<dbReference type="InterPro" id="IPR001025">
    <property type="entry name" value="BAH_dom"/>
</dbReference>
<feature type="compositionally biased region" description="Low complexity" evidence="1">
    <location>
        <begin position="1730"/>
        <end position="1744"/>
    </location>
</feature>
<feature type="compositionally biased region" description="Basic residues" evidence="1">
    <location>
        <begin position="1867"/>
        <end position="1879"/>
    </location>
</feature>
<feature type="region of interest" description="Disordered" evidence="1">
    <location>
        <begin position="1671"/>
        <end position="1746"/>
    </location>
</feature>
<feature type="compositionally biased region" description="Acidic residues" evidence="1">
    <location>
        <begin position="2063"/>
        <end position="2076"/>
    </location>
</feature>
<dbReference type="PROSITE" id="PS51038">
    <property type="entry name" value="BAH"/>
    <property type="match status" value="1"/>
</dbReference>
<feature type="compositionally biased region" description="Low complexity" evidence="1">
    <location>
        <begin position="2645"/>
        <end position="2655"/>
    </location>
</feature>
<feature type="compositionally biased region" description="Acidic residues" evidence="1">
    <location>
        <begin position="2586"/>
        <end position="2598"/>
    </location>
</feature>
<feature type="compositionally biased region" description="Basic and acidic residues" evidence="1">
    <location>
        <begin position="417"/>
        <end position="430"/>
    </location>
</feature>
<feature type="compositionally biased region" description="Basic and acidic residues" evidence="1">
    <location>
        <begin position="736"/>
        <end position="750"/>
    </location>
</feature>
<feature type="compositionally biased region" description="Polar residues" evidence="1">
    <location>
        <begin position="330"/>
        <end position="343"/>
    </location>
</feature>
<feature type="compositionally biased region" description="Polar residues" evidence="1">
    <location>
        <begin position="2502"/>
        <end position="2511"/>
    </location>
</feature>
<protein>
    <submittedName>
        <fullName evidence="3">Trinucleotide repeat-containing gene 18 protein</fullName>
    </submittedName>
</protein>
<feature type="region of interest" description="Disordered" evidence="1">
    <location>
        <begin position="2499"/>
        <end position="2665"/>
    </location>
</feature>
<feature type="compositionally biased region" description="Low complexity" evidence="1">
    <location>
        <begin position="2520"/>
        <end position="2529"/>
    </location>
</feature>
<dbReference type="GO" id="GO:0003682">
    <property type="term" value="F:chromatin binding"/>
    <property type="evidence" value="ECO:0007669"/>
    <property type="project" value="InterPro"/>
</dbReference>
<proteinExistence type="predicted"/>
<feature type="compositionally biased region" description="Basic and acidic residues" evidence="1">
    <location>
        <begin position="2610"/>
        <end position="2620"/>
    </location>
</feature>
<sequence length="2876" mass="316530">MMDGRDFGPHRSVHVPPPLLSGLAMESHRLGAAAAAGRIPPSPGHLGAGHPSALHTGKFLSSAMNLHSHHSDAFPGASSPFLSGYISTSNAHGGPNTLSSDPAFRTPNPASLQMAQLWASHPHEGFTHLPSSLYTSPYIPLGHLDHQQLGQHALFDSQKEGFYLPGSLHSQSPMARSPVAHMPGSLSREKEALPSHKSSKDSSRELGKDKPCKSDLGHSFSRKERERPKEESRPHSVVDLTQDVKADDERRSGNSERHLKTAEHTRPFFQQNSPALSTMDTKPKQSHQSFSSTPTRHPSVEQERRDRDRDDDNSRPGGHLSSEKQKRCDSATTSAGNQHVSYASPSSLNPNPSHLPPRLVSSGTYPPPHHMPPSMYPLYSTAKEQGKEHRVIAPTYVPSVEVYEERKGPIQIASQARDNKNDKSRERESYRSTLQVGNERTHMDHSRSNIRSELPPHGDFKRDVLREEGSIIRSNGLATKKPLYLEVCASNAGNSPDARDSTNTTSKHTVRTGLEAESRSQDRDRVQRSAHPFSGMDPGSLHTEQHPLNGLGSAEPKWKPFEMGNYATNHMAALAAQHAHDPRGEEDGKRMNTTGLHRPAGSAASPKGHREVSAMQSLIKYSGNFSSESGSRHGSDSCNPFGGLGSMKPKASYPGVSRIQHLPPQQTGKQLKREPERPESAKSFGRDGSSSQGDGEVRHPPVGIAVAVARQKDNSSKSRSISDRDRPLVGTIKGPIHAEEEQGDERARHRDERLLVGRLERDQDKVLRDTKEDYNRLHPPMVSASGLNPNLMVTGGPTLAGAGRWPADPSSHLASHPWLPRPGGPSMWLSGSPYGLGPSSLHQALPPGYPSAMTGSIPPPYQFARDPQTGQLVVISTEHLPHYAEMLERGPPLWSAVYPQAGSSLQHAHQLQLLSHQQLLRQQELYMIQHQTAQVIELQRNAQLVERLNASQPRNDMEEKPDKRTTDGTKASLSVIPAPALHSRKPPPRSSTPSTSYSKALTPQPIAPLPSPVSAMKSEDRPKVEKTVPQKPYSHPSSPVTHPVRPASVTVPTVSLIRPKEESVEVPEKESLSFQKQPSAPFPSVYPEIPPGYPYQSITDPFGSHYPYILQTAAAADTNGLAPDVPLSAETSEHLPTPPDVKPRYLCSPVVVEPLQVSREPEPIEEESTVFKREPSVEDENVLSQNSPSLLHSAFGSFPTTQDSTQAEACPTITPPPRDEQEQDSREVVKIETVSSSHPRLYDSSSLESERISKAEVPEDSTGLYSSLTDTDESSVVCDIQPANPPLDLSDRQSLLDLREPDSPHLESKHDNLFLPNTSPPHLQPALVAILPEDPMAGMIALVTASELPQAGALSVAAEVSSFGSELCPGVSLLESTALEGMALLSQMAELEMQRQPREDTQGVMLCGLESLLEAGRQILLEAIECQPEVIICLPRELNPNKKYSWRQKKDEPMFSKSSLEGMDAAEVVFRVMLAELQQRYKEKQRELVKLQRRRDKEEKRQQQQIQQQERNRSLARRGPGRPRKRKHGMCALSPPSGKLDSKCAKLGKSVLYSEDSESGEVLRKRFRASNRDEEESSAVSWKKKKKSWSEQEAFLSYSHETPKMGMKKSRLSEQEQLASKLDKALSLTKIGKLGKPSCKIIDCSSGKSRASSGSRIPMLNDIDMRLKMGKSGQSKDLSIFHKSSKGDTDSEEDESLQDGWPPSSMLRRTGPRPQLPGLCSTPSKKVRSSSKIAASSSSSLKSKQAAKERKHKHFALLLQEAGVSSSEDSFDQVYFTERDDYEDDDDEDEYDYELDESDGLCSSFVEESGLGLLARFAASAIPSPIVTNPISVVQLEAKQKAKKKEERQSLLGTEFEFTDSESDVKTRKKFPSLLHGKRSAPELPLLPPASVMRDDSSPSKRGRKPKKPKSPREFSFDLTADGSEDEQWTRRRSERIFLHDAAQATPVTLSNKTPPPLAPKPARGPKASPHGPKELARAKEVKDPNKKKRIKESPTNLPPPQLSSTPSENSGALPVSPGRKSKVKPKAKEELGQNVLEFLQQARGKGGAVSKLMESMAADEDFEPNQDSSFSEDENPPMSAQPERPSTPAPRICVINKDELQDGLRVLIPMDDKLLYAGHVSTVHSPDIYSVVVEGERGNRPHIYCLEQLLQEAIIDVKPPSVRYLPQGTRIAAYWSQQYRCLYPGTVVRGSPDMEEVDNLITVEFDDGDTGRIPLSHIRLLPPDYKIQCAEPSPALLVASTKRRGRKCSKDVPEGKETPPKSTEEAAPKSRGRGRKPKPKPEPEVPPKEHEKTDTTAPTQVPERPLSRQKSSLRPGSKIKQVGTASASIPVCNESQKKTAGIKPPVKVRSQPLSVYSSPLYGKVLSVDLYNEPCTSVASFKSNNETETPSGKGKPVKRLRKAEEETSGIGLKMQRKQPQTEILIKLDHEGVMSPKTKKTKALMMMEGQNLSKRDNKSVIGVGYSTVSAPGADKTLKSKTKPVDVDISESASTYSIRKLGSEGQTKVNGSSEKGKECHNCSSSSSCSSESEGEEERGTSQDKKPKPVSTSSNSSRASSFASSSSSTSSSSSSAGSSSSSSTSSTTSDEESSCSSDEEPVAASQSSPAEQTPHKDEEEKINAKSRPPADLQKLEKQQASTTEHQQQKPQKVKQGVGRPKKREGIHLPTTKELAKRQRLPSVENRPKISAFLPARQLWKWFGKPTQRRGMKGKAKKLFYKAIMRGKEMICIGDCAVFLSAGRPNLPFIGHIQSMWESWGNNMVVRVKWFYHPEETNPGKKLHDKKNWDQMSGQSLPTVLQASNQRKDFMERALYQSSHIDENDVQTISHKCLVVSLEQYEEMIKTKKYQDSEDLYYLAGTYEPTTGMIFNTDGVPVIC</sequence>
<feature type="compositionally biased region" description="Basic and acidic residues" evidence="1">
    <location>
        <begin position="1491"/>
        <end position="1502"/>
    </location>
</feature>
<feature type="compositionally biased region" description="Basic and acidic residues" evidence="1">
    <location>
        <begin position="1248"/>
        <end position="1257"/>
    </location>
</feature>
<feature type="region of interest" description="Disordered" evidence="1">
    <location>
        <begin position="2463"/>
        <end position="2485"/>
    </location>
</feature>
<feature type="compositionally biased region" description="Basic and acidic residues" evidence="1">
    <location>
        <begin position="2249"/>
        <end position="2269"/>
    </location>
</feature>
<feature type="compositionally biased region" description="Basic residues" evidence="1">
    <location>
        <begin position="1901"/>
        <end position="1910"/>
    </location>
</feature>
<feature type="compositionally biased region" description="Basic and acidic residues" evidence="1">
    <location>
        <begin position="1017"/>
        <end position="1028"/>
    </location>
</feature>